<evidence type="ECO:0000256" key="3">
    <source>
        <dbReference type="ARBA" id="ARBA00022490"/>
    </source>
</evidence>
<dbReference type="Gene3D" id="1.10.287.380">
    <property type="entry name" value="Valyl-tRNA synthetase, C-terminal domain"/>
    <property type="match status" value="1"/>
</dbReference>
<dbReference type="InterPro" id="IPR013155">
    <property type="entry name" value="M/V/L/I-tRNA-synth_anticd-bd"/>
</dbReference>
<dbReference type="PROSITE" id="PS00178">
    <property type="entry name" value="AA_TRNA_LIGASE_I"/>
    <property type="match status" value="1"/>
</dbReference>
<keyword evidence="6 11" id="KW-0067">ATP-binding</keyword>
<dbReference type="SUPFAM" id="SSF47323">
    <property type="entry name" value="Anticodon-binding domain of a subclass of class I aminoacyl-tRNA synthetases"/>
    <property type="match status" value="1"/>
</dbReference>
<dbReference type="Pfam" id="PF00133">
    <property type="entry name" value="tRNA-synt_1"/>
    <property type="match status" value="1"/>
</dbReference>
<evidence type="ECO:0000259" key="13">
    <source>
        <dbReference type="Pfam" id="PF08264"/>
    </source>
</evidence>
<name>A0A1N6JKH6_9FLAO</name>
<accession>A0A1N6JKH6</accession>
<evidence type="ECO:0000256" key="4">
    <source>
        <dbReference type="ARBA" id="ARBA00022598"/>
    </source>
</evidence>
<dbReference type="HAMAP" id="MF_02004">
    <property type="entry name" value="Val_tRNA_synth_type1"/>
    <property type="match status" value="1"/>
</dbReference>
<comment type="domain">
    <text evidence="11">The C-terminal coiled-coil domain is crucial for aminoacylation activity.</text>
</comment>
<comment type="function">
    <text evidence="11">Catalyzes the attachment of valine to tRNA(Val). As ValRS can inadvertently accommodate and process structurally similar amino acids such as threonine, to avoid such errors, it has a 'posttransfer' editing activity that hydrolyzes mischarged Thr-tRNA(Val) in a tRNA-dependent manner.</text>
</comment>
<organism evidence="15 16">
    <name type="scientific">Epilithonimonas zeae</name>
    <dbReference type="NCBI Taxonomy" id="1416779"/>
    <lineage>
        <taxon>Bacteria</taxon>
        <taxon>Pseudomonadati</taxon>
        <taxon>Bacteroidota</taxon>
        <taxon>Flavobacteriia</taxon>
        <taxon>Flavobacteriales</taxon>
        <taxon>Weeksellaceae</taxon>
        <taxon>Chryseobacterium group</taxon>
        <taxon>Epilithonimonas</taxon>
    </lineage>
</organism>
<evidence type="ECO:0000256" key="5">
    <source>
        <dbReference type="ARBA" id="ARBA00022741"/>
    </source>
</evidence>
<dbReference type="Proteomes" id="UP000185207">
    <property type="component" value="Unassembled WGS sequence"/>
</dbReference>
<evidence type="ECO:0000256" key="2">
    <source>
        <dbReference type="ARBA" id="ARBA00011245"/>
    </source>
</evidence>
<keyword evidence="16" id="KW-1185">Reference proteome</keyword>
<dbReference type="GO" id="GO:0004832">
    <property type="term" value="F:valine-tRNA ligase activity"/>
    <property type="evidence" value="ECO:0007669"/>
    <property type="project" value="UniProtKB-UniRule"/>
</dbReference>
<keyword evidence="8 11" id="KW-0175">Coiled coil</keyword>
<dbReference type="InterPro" id="IPR002303">
    <property type="entry name" value="Valyl-tRNA_ligase"/>
</dbReference>
<protein>
    <recommendedName>
        <fullName evidence="11">Valine--tRNA ligase</fullName>
        <ecNumber evidence="11">6.1.1.9</ecNumber>
    </recommendedName>
    <alternativeName>
        <fullName evidence="11">Valyl-tRNA synthetase</fullName>
        <shortName evidence="11">ValRS</shortName>
    </alternativeName>
</protein>
<dbReference type="NCBIfam" id="TIGR00422">
    <property type="entry name" value="valS"/>
    <property type="match status" value="1"/>
</dbReference>
<dbReference type="GO" id="GO:0005829">
    <property type="term" value="C:cytosol"/>
    <property type="evidence" value="ECO:0007669"/>
    <property type="project" value="TreeGrafter"/>
</dbReference>
<keyword evidence="7 11" id="KW-0648">Protein biosynthesis</keyword>
<dbReference type="CDD" id="cd00817">
    <property type="entry name" value="ValRS_core"/>
    <property type="match status" value="1"/>
</dbReference>
<dbReference type="CDD" id="cd07962">
    <property type="entry name" value="Anticodon_Ia_Val"/>
    <property type="match status" value="1"/>
</dbReference>
<comment type="subunit">
    <text evidence="2 11">Monomer.</text>
</comment>
<dbReference type="Gene3D" id="3.40.50.620">
    <property type="entry name" value="HUPs"/>
    <property type="match status" value="2"/>
</dbReference>
<comment type="subcellular location">
    <subcellularLocation>
        <location evidence="1 11">Cytoplasm</location>
    </subcellularLocation>
</comment>
<dbReference type="AlphaFoldDB" id="A0A1N6JKH6"/>
<evidence type="ECO:0000259" key="14">
    <source>
        <dbReference type="Pfam" id="PF10458"/>
    </source>
</evidence>
<evidence type="ECO:0000256" key="11">
    <source>
        <dbReference type="HAMAP-Rule" id="MF_02004"/>
    </source>
</evidence>
<comment type="catalytic activity">
    <reaction evidence="10 11">
        <text>tRNA(Val) + L-valine + ATP = L-valyl-tRNA(Val) + AMP + diphosphate</text>
        <dbReference type="Rhea" id="RHEA:10704"/>
        <dbReference type="Rhea" id="RHEA-COMP:9672"/>
        <dbReference type="Rhea" id="RHEA-COMP:9708"/>
        <dbReference type="ChEBI" id="CHEBI:30616"/>
        <dbReference type="ChEBI" id="CHEBI:33019"/>
        <dbReference type="ChEBI" id="CHEBI:57762"/>
        <dbReference type="ChEBI" id="CHEBI:78442"/>
        <dbReference type="ChEBI" id="CHEBI:78537"/>
        <dbReference type="ChEBI" id="CHEBI:456215"/>
        <dbReference type="EC" id="6.1.1.9"/>
    </reaction>
</comment>
<dbReference type="InterPro" id="IPR010978">
    <property type="entry name" value="tRNA-bd_arm"/>
</dbReference>
<keyword evidence="3 11" id="KW-0963">Cytoplasm</keyword>
<dbReference type="InterPro" id="IPR009008">
    <property type="entry name" value="Val/Leu/Ile-tRNA-synth_edit"/>
</dbReference>
<dbReference type="PRINTS" id="PR00986">
    <property type="entry name" value="TRNASYNTHVAL"/>
</dbReference>
<dbReference type="InterPro" id="IPR001412">
    <property type="entry name" value="aa-tRNA-synth_I_CS"/>
</dbReference>
<dbReference type="GO" id="GO:0005524">
    <property type="term" value="F:ATP binding"/>
    <property type="evidence" value="ECO:0007669"/>
    <property type="project" value="UniProtKB-UniRule"/>
</dbReference>
<reference evidence="16" key="1">
    <citation type="submission" date="2016-11" db="EMBL/GenBank/DDBJ databases">
        <authorList>
            <person name="Varghese N."/>
            <person name="Submissions S."/>
        </authorList>
    </citation>
    <scope>NUCLEOTIDE SEQUENCE [LARGE SCALE GENOMIC DNA]</scope>
    <source>
        <strain evidence="16">DSM 27623</strain>
    </source>
</reference>
<proteinExistence type="inferred from homology"/>
<feature type="domain" description="Methionyl/Valyl/Leucyl/Isoleucyl-tRNA synthetase anticodon-binding" evidence="13">
    <location>
        <begin position="616"/>
        <end position="757"/>
    </location>
</feature>
<dbReference type="RefSeq" id="WP_074236617.1">
    <property type="nucleotide sequence ID" value="NZ_FSRK01000003.1"/>
</dbReference>
<sequence>MQIADKYNPQETEQKWYDFWLENKFFHSEPDDRPPYTIVIPPPNVTGILHMGHMLNNTIQDVLVRRARMQGFNACWVPGTDHASIATEAKVVAKLKAEGINKKDITREEFLKHAWEWTDKYGGTILEQLKKLGCSCDWDRTRFTLEDNLSKSVIKVFVDLYNKGLIYRGYKVINWDPEAQTNISDEEVIFKEQNGKLFYLKYKIEGSEDFLTVATTRPETIFGDVAVCVNPNDERYQHLKGKNVIVPIVNRVIPIIEDDYVDIEFGTGALKITPAHDINDYEIGQRHNLPIIDSMDNDAVLNEHGMHYQGMGRFTVRKEIAKELEKNDLLLKAEDYVNKVGTSERTGAVIEPKISVQWFLKMSQMSKPALDVVMDDTIKFHPEKFKNTYRHWMENVHDWNISRQLWWGQQIPAFYFGAGENDFVVAENIEDALVLAKEKTNNPALTIENLKQDEDALDTWFSSWLWPISVFEGILDPENKDINYYYPTSDLVTGPDIIFFWVARMIMAGLEYRKDVPFKNVYFTGIVRDKQRRKMSKQLGNSPDPIDLIEKYGADGVRVGSLLSSAAGNDLLFDEDLMLQGRNFATKIWNAYKLIQGWKRDENIKAKESDTQTINWFGEQLNKTIGEIEDQFSKFRISDALHLVYKLIWDDFCAWYLEAIKPNFGEAISEEVYQKTIAYFEELMKLLHPFMPFLSEELWQNISERSISEALVIAQHKKSEPYNENKIKDFDFTKEVISGVRNYRQSKGISPRETVEVFTNVSELANAEVIQKLANISEINFNQKTDKPSFTFLVGANEFSIPLSENLDLGEEKEKTEEEIKYLKGFLISVDKKLSNEKFVANAKPEVVEIERKKQKDAQDKIALLEEKLKSL</sequence>
<dbReference type="GO" id="GO:0006438">
    <property type="term" value="P:valyl-tRNA aminoacylation"/>
    <property type="evidence" value="ECO:0007669"/>
    <property type="project" value="UniProtKB-UniRule"/>
</dbReference>
<comment type="caution">
    <text evidence="11">Lacks conserved residue(s) required for the propagation of feature annotation.</text>
</comment>
<evidence type="ECO:0000256" key="7">
    <source>
        <dbReference type="ARBA" id="ARBA00022917"/>
    </source>
</evidence>
<dbReference type="InterPro" id="IPR019499">
    <property type="entry name" value="Val-tRNA_synth_tRNA-bd"/>
</dbReference>
<dbReference type="SUPFAM" id="SSF50677">
    <property type="entry name" value="ValRS/IleRS/LeuRS editing domain"/>
    <property type="match status" value="1"/>
</dbReference>
<evidence type="ECO:0000256" key="6">
    <source>
        <dbReference type="ARBA" id="ARBA00022840"/>
    </source>
</evidence>
<dbReference type="FunFam" id="3.40.50.620:FF:000032">
    <property type="entry name" value="Valine--tRNA ligase"/>
    <property type="match status" value="1"/>
</dbReference>
<evidence type="ECO:0000256" key="9">
    <source>
        <dbReference type="ARBA" id="ARBA00023146"/>
    </source>
</evidence>
<feature type="domain" description="Valyl-tRNA synthetase tRNA-binding arm" evidence="14">
    <location>
        <begin position="808"/>
        <end position="872"/>
    </location>
</feature>
<dbReference type="InterPro" id="IPR009080">
    <property type="entry name" value="tRNAsynth_Ia_anticodon-bd"/>
</dbReference>
<evidence type="ECO:0000313" key="15">
    <source>
        <dbReference type="EMBL" id="SIO44657.1"/>
    </source>
</evidence>
<feature type="binding site" evidence="11">
    <location>
        <position position="537"/>
    </location>
    <ligand>
        <name>ATP</name>
        <dbReference type="ChEBI" id="CHEBI:30616"/>
    </ligand>
</feature>
<feature type="domain" description="Aminoacyl-tRNA synthetase class Ia" evidence="12">
    <location>
        <begin position="15"/>
        <end position="571"/>
    </location>
</feature>
<keyword evidence="9 11" id="KW-0030">Aminoacyl-tRNA synthetase</keyword>
<comment type="similarity">
    <text evidence="11">Belongs to the class-I aminoacyl-tRNA synthetase family. ValS type 1 subfamily.</text>
</comment>
<dbReference type="Gene3D" id="3.90.740.10">
    <property type="entry name" value="Valyl/Leucyl/Isoleucyl-tRNA synthetase, editing domain"/>
    <property type="match status" value="1"/>
</dbReference>
<feature type="short sequence motif" description="'HIGH' region" evidence="11">
    <location>
        <begin position="43"/>
        <end position="53"/>
    </location>
</feature>
<evidence type="ECO:0000256" key="10">
    <source>
        <dbReference type="ARBA" id="ARBA00047552"/>
    </source>
</evidence>
<dbReference type="InterPro" id="IPR033705">
    <property type="entry name" value="Anticodon_Ia_Val"/>
</dbReference>
<evidence type="ECO:0000259" key="12">
    <source>
        <dbReference type="Pfam" id="PF00133"/>
    </source>
</evidence>
<gene>
    <name evidence="11" type="primary">valS</name>
    <name evidence="15" type="ORF">SAMN05444409_3499</name>
</gene>
<dbReference type="Gene3D" id="1.10.730.10">
    <property type="entry name" value="Isoleucyl-tRNA Synthetase, Domain 1"/>
    <property type="match status" value="1"/>
</dbReference>
<keyword evidence="5 11" id="KW-0547">Nucleotide-binding</keyword>
<dbReference type="Pfam" id="PF10458">
    <property type="entry name" value="Val_tRNA-synt_C"/>
    <property type="match status" value="1"/>
</dbReference>
<dbReference type="PANTHER" id="PTHR11946:SF109">
    <property type="entry name" value="VALINE--TRNA LIGASE"/>
    <property type="match status" value="1"/>
</dbReference>
<dbReference type="Pfam" id="PF08264">
    <property type="entry name" value="Anticodon_1"/>
    <property type="match status" value="1"/>
</dbReference>
<dbReference type="InterPro" id="IPR014729">
    <property type="entry name" value="Rossmann-like_a/b/a_fold"/>
</dbReference>
<comment type="domain">
    <text evidence="11">ValRS has two distinct active sites: one for aminoacylation and one for editing. The misactivated threonine is translocated from the active site to the editing site.</text>
</comment>
<evidence type="ECO:0000256" key="1">
    <source>
        <dbReference type="ARBA" id="ARBA00004496"/>
    </source>
</evidence>
<dbReference type="NCBIfam" id="NF004349">
    <property type="entry name" value="PRK05729.1"/>
    <property type="match status" value="1"/>
</dbReference>
<dbReference type="GO" id="GO:0002161">
    <property type="term" value="F:aminoacyl-tRNA deacylase activity"/>
    <property type="evidence" value="ECO:0007669"/>
    <property type="project" value="InterPro"/>
</dbReference>
<dbReference type="OrthoDB" id="9810365at2"/>
<dbReference type="STRING" id="1416779.SAMN05444409_3499"/>
<dbReference type="SUPFAM" id="SSF46589">
    <property type="entry name" value="tRNA-binding arm"/>
    <property type="match status" value="1"/>
</dbReference>
<dbReference type="EMBL" id="FSRK01000003">
    <property type="protein sequence ID" value="SIO44657.1"/>
    <property type="molecule type" value="Genomic_DNA"/>
</dbReference>
<evidence type="ECO:0000313" key="16">
    <source>
        <dbReference type="Proteomes" id="UP000185207"/>
    </source>
</evidence>
<dbReference type="InterPro" id="IPR037118">
    <property type="entry name" value="Val-tRNA_synth_C_sf"/>
</dbReference>
<evidence type="ECO:0000256" key="8">
    <source>
        <dbReference type="ARBA" id="ARBA00023054"/>
    </source>
</evidence>
<dbReference type="FunFam" id="3.90.740.10:FF:000005">
    <property type="entry name" value="Valine--tRNA ligase, mitochondrial"/>
    <property type="match status" value="1"/>
</dbReference>
<dbReference type="SUPFAM" id="SSF52374">
    <property type="entry name" value="Nucleotidylyl transferase"/>
    <property type="match status" value="1"/>
</dbReference>
<dbReference type="EC" id="6.1.1.9" evidence="11"/>
<dbReference type="PANTHER" id="PTHR11946">
    <property type="entry name" value="VALYL-TRNA SYNTHETASES"/>
    <property type="match status" value="1"/>
</dbReference>
<keyword evidence="4 11" id="KW-0436">Ligase</keyword>
<dbReference type="InterPro" id="IPR002300">
    <property type="entry name" value="aa-tRNA-synth_Ia"/>
</dbReference>